<name>A0A645BHN6_9ZZZZ</name>
<proteinExistence type="predicted"/>
<reference evidence="1" key="1">
    <citation type="submission" date="2019-08" db="EMBL/GenBank/DDBJ databases">
        <authorList>
            <person name="Kucharzyk K."/>
            <person name="Murdoch R.W."/>
            <person name="Higgins S."/>
            <person name="Loffler F."/>
        </authorList>
    </citation>
    <scope>NUCLEOTIDE SEQUENCE</scope>
</reference>
<protein>
    <recommendedName>
        <fullName evidence="2">DUF4012 domain-containing protein</fullName>
    </recommendedName>
</protein>
<comment type="caution">
    <text evidence="1">The sequence shown here is derived from an EMBL/GenBank/DDBJ whole genome shotgun (WGS) entry which is preliminary data.</text>
</comment>
<dbReference type="Pfam" id="PF13196">
    <property type="entry name" value="DUF4012"/>
    <property type="match status" value="1"/>
</dbReference>
<dbReference type="EMBL" id="VSSQ01020261">
    <property type="protein sequence ID" value="MPM64980.1"/>
    <property type="molecule type" value="Genomic_DNA"/>
</dbReference>
<sequence length="392" mass="44057">MRPTGGFLTAYAIINIDKGIVTSEKSDDIYELDQKFSKKIAIPEELGRYLTTETRFHLRDMNISPDFQTSMETFYSYYQTVPGEPDNINGIIAVDTAVLTDLLRIIGPVEVPGYGTFSAENDIHCDCPQVVYALSEIITRPTPYMKEDRKGVLGPLMKSVLEKTYDLDKARFPELLEMGFANIKGRHVQAYFMDEASQKAAEQINLAGRLYTAYENTNSWQMGQNLDFLAIIDANLGGAKSNLFTNYEVEQTVSAPVDGFIEKTVEITYKNSRKADNCNLEAGLLCLNSTLNDWIRLYVPKGAELVEMQGLTQEAKVYDEEAYTVFDGYFTLEPLGLAKIKVSYKVPYSDPTNYNLKMWKQAGIDAVPVLIDVTGGEEQFTLEGDQVYTTLF</sequence>
<dbReference type="AlphaFoldDB" id="A0A645BHN6"/>
<dbReference type="InterPro" id="IPR025101">
    <property type="entry name" value="DUF4012"/>
</dbReference>
<evidence type="ECO:0008006" key="2">
    <source>
        <dbReference type="Google" id="ProtNLM"/>
    </source>
</evidence>
<accession>A0A645BHN6</accession>
<organism evidence="1">
    <name type="scientific">bioreactor metagenome</name>
    <dbReference type="NCBI Taxonomy" id="1076179"/>
    <lineage>
        <taxon>unclassified sequences</taxon>
        <taxon>metagenomes</taxon>
        <taxon>ecological metagenomes</taxon>
    </lineage>
</organism>
<gene>
    <name evidence="1" type="ORF">SDC9_111872</name>
</gene>
<evidence type="ECO:0000313" key="1">
    <source>
        <dbReference type="EMBL" id="MPM64980.1"/>
    </source>
</evidence>